<dbReference type="GO" id="GO:0000150">
    <property type="term" value="F:DNA strand exchange activity"/>
    <property type="evidence" value="ECO:0007669"/>
    <property type="project" value="InterPro"/>
</dbReference>
<evidence type="ECO:0000256" key="1">
    <source>
        <dbReference type="ARBA" id="ARBA00004173"/>
    </source>
</evidence>
<keyword evidence="4" id="KW-0805">Transcription regulation</keyword>
<keyword evidence="6" id="KW-0804">Transcription</keyword>
<organism evidence="10 11">
    <name type="scientific">Aureobasidium pullulans</name>
    <name type="common">Black yeast</name>
    <name type="synonym">Pullularia pullulans</name>
    <dbReference type="NCBI Taxonomy" id="5580"/>
    <lineage>
        <taxon>Eukaryota</taxon>
        <taxon>Fungi</taxon>
        <taxon>Dikarya</taxon>
        <taxon>Ascomycota</taxon>
        <taxon>Pezizomycotina</taxon>
        <taxon>Dothideomycetes</taxon>
        <taxon>Dothideomycetidae</taxon>
        <taxon>Dothideales</taxon>
        <taxon>Saccotheciaceae</taxon>
        <taxon>Aureobasidium</taxon>
    </lineage>
</organism>
<dbReference type="Pfam" id="PF12829">
    <property type="entry name" value="Mhr1"/>
    <property type="match status" value="1"/>
</dbReference>
<dbReference type="PANTHER" id="PTHR28184">
    <property type="entry name" value="MITOCHONDRIAL HOMOLOGOUS RECOMBINATION PROTEIN 1"/>
    <property type="match status" value="1"/>
</dbReference>
<sequence length="402" mass="45472">MSSSKSERLAKRIADHGRHLFVYHQIWTNQVIYSLERSMNVRFCSLSIPIPPTSNNAQNNQVLKQLTFAGKKTLPSALRKDMWRPLLTATFPSPSQGLAAFRKLRELRMLHEHNWGHPDPEARKMPEKKQRGHLIMDQKANSIADLAWVLRHQDQLGLKKQEQHQDGQNRIREELLALAKEAEEGGVPLLEQSLKDQEAAVEKMKKEQQQGGEGAPSRKQIGEGLLALKAMRLRYQKMLAAHEAINLAKTSALKQSEAQEARGTASPDSVDLTIEPPEIFYHPPIGKTQHKKRSSGHQVPLYTADGVTIRWTNPLDAEFAAEWPAAVKHDFAGLTRHTAAPVDEEPVFYAQDLTMRNTSYKYQALRDARAARSEATEEQYEEEIDDAEYERLTGKSAAELRA</sequence>
<proteinExistence type="inferred from homology"/>
<comment type="similarity">
    <text evidence="2">Belongs to the mitochondrion-specific ribosomal protein mL67 family.</text>
</comment>
<keyword evidence="3" id="KW-0689">Ribosomal protein</keyword>
<name>A0A4S9Q6P8_AURPU</name>
<reference evidence="10 11" key="1">
    <citation type="submission" date="2018-10" db="EMBL/GenBank/DDBJ databases">
        <title>Fifty Aureobasidium pullulans genomes reveal a recombining polyextremotolerant generalist.</title>
        <authorList>
            <person name="Gostincar C."/>
            <person name="Turk M."/>
            <person name="Zajc J."/>
            <person name="Gunde-Cimerman N."/>
        </authorList>
    </citation>
    <scope>NUCLEOTIDE SEQUENCE [LARGE SCALE GENOMIC DNA]</scope>
    <source>
        <strain evidence="10 11">EXF-4256</strain>
    </source>
</reference>
<dbReference type="EMBL" id="QZBJ01000002">
    <property type="protein sequence ID" value="THY79563.1"/>
    <property type="molecule type" value="Genomic_DNA"/>
</dbReference>
<evidence type="ECO:0000256" key="4">
    <source>
        <dbReference type="ARBA" id="ARBA00023015"/>
    </source>
</evidence>
<dbReference type="GO" id="GO:1990904">
    <property type="term" value="C:ribonucleoprotein complex"/>
    <property type="evidence" value="ECO:0007669"/>
    <property type="project" value="UniProtKB-KW"/>
</dbReference>
<keyword evidence="5" id="KW-0496">Mitochondrion</keyword>
<evidence type="ECO:0000256" key="8">
    <source>
        <dbReference type="ARBA" id="ARBA00035185"/>
    </source>
</evidence>
<evidence type="ECO:0000313" key="10">
    <source>
        <dbReference type="EMBL" id="THY79563.1"/>
    </source>
</evidence>
<dbReference type="PANTHER" id="PTHR28184:SF1">
    <property type="entry name" value="LARGE RIBOSOMAL SUBUNIT PROTEIN ML67"/>
    <property type="match status" value="1"/>
</dbReference>
<accession>A0A4S9Q6P8</accession>
<evidence type="ECO:0000256" key="2">
    <source>
        <dbReference type="ARBA" id="ARBA00010741"/>
    </source>
</evidence>
<comment type="subcellular location">
    <subcellularLocation>
        <location evidence="1">Mitochondrion</location>
    </subcellularLocation>
</comment>
<protein>
    <recommendedName>
        <fullName evidence="8">Large ribosomal subunit protein mL67</fullName>
    </recommendedName>
</protein>
<dbReference type="GO" id="GO:0003735">
    <property type="term" value="F:structural constituent of ribosome"/>
    <property type="evidence" value="ECO:0007669"/>
    <property type="project" value="TreeGrafter"/>
</dbReference>
<dbReference type="GO" id="GO:0003697">
    <property type="term" value="F:single-stranded DNA binding"/>
    <property type="evidence" value="ECO:0007669"/>
    <property type="project" value="InterPro"/>
</dbReference>
<evidence type="ECO:0000256" key="6">
    <source>
        <dbReference type="ARBA" id="ARBA00023163"/>
    </source>
</evidence>
<gene>
    <name evidence="10" type="ORF">D6C94_00477</name>
</gene>
<feature type="compositionally biased region" description="Basic and acidic residues" evidence="9">
    <location>
        <begin position="196"/>
        <end position="208"/>
    </location>
</feature>
<evidence type="ECO:0000256" key="7">
    <source>
        <dbReference type="ARBA" id="ARBA00023274"/>
    </source>
</evidence>
<evidence type="ECO:0000256" key="3">
    <source>
        <dbReference type="ARBA" id="ARBA00022980"/>
    </source>
</evidence>
<comment type="caution">
    <text evidence="10">The sequence shown here is derived from an EMBL/GenBank/DDBJ whole genome shotgun (WGS) entry which is preliminary data.</text>
</comment>
<feature type="region of interest" description="Disordered" evidence="9">
    <location>
        <begin position="196"/>
        <end position="218"/>
    </location>
</feature>
<dbReference type="Proteomes" id="UP000305064">
    <property type="component" value="Unassembled WGS sequence"/>
</dbReference>
<evidence type="ECO:0000256" key="5">
    <source>
        <dbReference type="ARBA" id="ARBA00023128"/>
    </source>
</evidence>
<dbReference type="GO" id="GO:0005840">
    <property type="term" value="C:ribosome"/>
    <property type="evidence" value="ECO:0007669"/>
    <property type="project" value="UniProtKB-KW"/>
</dbReference>
<dbReference type="AlphaFoldDB" id="A0A4S9Q6P8"/>
<dbReference type="GO" id="GO:0005739">
    <property type="term" value="C:mitochondrion"/>
    <property type="evidence" value="ECO:0007669"/>
    <property type="project" value="UniProtKB-SubCell"/>
</dbReference>
<keyword evidence="7" id="KW-0687">Ribonucleoprotein</keyword>
<dbReference type="InterPro" id="IPR024629">
    <property type="entry name" value="Ribosomal_mL67"/>
</dbReference>
<evidence type="ECO:0000313" key="11">
    <source>
        <dbReference type="Proteomes" id="UP000305064"/>
    </source>
</evidence>
<evidence type="ECO:0000256" key="9">
    <source>
        <dbReference type="SAM" id="MobiDB-lite"/>
    </source>
</evidence>